<dbReference type="CDD" id="cd05301">
    <property type="entry name" value="GDH"/>
    <property type="match status" value="1"/>
</dbReference>
<dbReference type="InterPro" id="IPR006140">
    <property type="entry name" value="D-isomer_DH_NAD-bd"/>
</dbReference>
<accession>A0A0U2W349</accession>
<evidence type="ECO:0000256" key="2">
    <source>
        <dbReference type="ARBA" id="ARBA00023002"/>
    </source>
</evidence>
<dbReference type="PANTHER" id="PTHR10996:SF283">
    <property type="entry name" value="GLYOXYLATE_HYDROXYPYRUVATE REDUCTASE B"/>
    <property type="match status" value="1"/>
</dbReference>
<dbReference type="EMBL" id="CP013652">
    <property type="protein sequence ID" value="ALS21821.1"/>
    <property type="molecule type" value="Genomic_DNA"/>
</dbReference>
<evidence type="ECO:0000259" key="5">
    <source>
        <dbReference type="Pfam" id="PF02826"/>
    </source>
</evidence>
<dbReference type="GO" id="GO:0051287">
    <property type="term" value="F:NAD binding"/>
    <property type="evidence" value="ECO:0007669"/>
    <property type="project" value="InterPro"/>
</dbReference>
<feature type="domain" description="D-isomer specific 2-hydroxyacid dehydrogenase catalytic" evidence="4">
    <location>
        <begin position="10"/>
        <end position="322"/>
    </location>
</feature>
<evidence type="ECO:0000313" key="6">
    <source>
        <dbReference type="EMBL" id="ALS21821.1"/>
    </source>
</evidence>
<proteinExistence type="inferred from homology"/>
<dbReference type="InterPro" id="IPR050223">
    <property type="entry name" value="D-isomer_2-hydroxyacid_DH"/>
</dbReference>
<comment type="similarity">
    <text evidence="1 3">Belongs to the D-isomer specific 2-hydroxyacid dehydrogenase family.</text>
</comment>
<dbReference type="InterPro" id="IPR036291">
    <property type="entry name" value="NAD(P)-bd_dom_sf"/>
</dbReference>
<dbReference type="SUPFAM" id="SSF51735">
    <property type="entry name" value="NAD(P)-binding Rossmann-fold domains"/>
    <property type="match status" value="1"/>
</dbReference>
<dbReference type="SUPFAM" id="SSF52283">
    <property type="entry name" value="Formate/glycerate dehydrogenase catalytic domain-like"/>
    <property type="match status" value="1"/>
</dbReference>
<dbReference type="RefSeq" id="WP_062408166.1">
    <property type="nucleotide sequence ID" value="NZ_CP013652.1"/>
</dbReference>
<dbReference type="Pfam" id="PF02826">
    <property type="entry name" value="2-Hacid_dh_C"/>
    <property type="match status" value="1"/>
</dbReference>
<evidence type="ECO:0000256" key="1">
    <source>
        <dbReference type="ARBA" id="ARBA00005854"/>
    </source>
</evidence>
<dbReference type="FunFam" id="3.40.50.720:FF:000462">
    <property type="entry name" value="Glyoxylate reductase (NADP+)"/>
    <property type="match status" value="1"/>
</dbReference>
<dbReference type="Proteomes" id="UP000061660">
    <property type="component" value="Chromosome"/>
</dbReference>
<dbReference type="GO" id="GO:0030267">
    <property type="term" value="F:glyoxylate reductase (NADPH) activity"/>
    <property type="evidence" value="ECO:0007669"/>
    <property type="project" value="TreeGrafter"/>
</dbReference>
<dbReference type="OrthoDB" id="9805416at2"/>
<dbReference type="GO" id="GO:0016618">
    <property type="term" value="F:hydroxypyruvate reductase [NAD(P)H] activity"/>
    <property type="evidence" value="ECO:0007669"/>
    <property type="project" value="TreeGrafter"/>
</dbReference>
<sequence length="336" mass="36923">MSRSRPKVFVPNQIPEQALRYLQEHCEVDYRDAEEKLSDAELIAGLQDAEGLMIYSRQKIEASILEHAPRLKVISNIAVGYDNLDLAELTKRGIMGTNTPGVLTETTADLAFSILMAAARRIAEADHFVKSGQWEGWKPSLLLGKNVYGSTLGIIGMGRIGEAVARRAKGFDMNILYYNRSRKPDAEAGLGVIYTSMDELLQKSDYVVVLVPLGPSSTRLIGEREFHLMKRDAIFINVSRGATVDEQALIRALQEGRIAGAALDVFEKEPVDKNNPLLQMRNVVTVPHIGSATLETRSKMAEKAARNLVAGLSGQIPVDLINPEVIPSASSQKKWG</sequence>
<name>A0A0U2W349_9BACL</name>
<protein>
    <submittedName>
        <fullName evidence="6">Glyoxylate reductase</fullName>
    </submittedName>
</protein>
<keyword evidence="2 3" id="KW-0560">Oxidoreductase</keyword>
<dbReference type="AlphaFoldDB" id="A0A0U2W349"/>
<evidence type="ECO:0000256" key="3">
    <source>
        <dbReference type="RuleBase" id="RU003719"/>
    </source>
</evidence>
<dbReference type="Gene3D" id="3.40.50.720">
    <property type="entry name" value="NAD(P)-binding Rossmann-like Domain"/>
    <property type="match status" value="2"/>
</dbReference>
<dbReference type="InterPro" id="IPR029752">
    <property type="entry name" value="D-isomer_DH_CS1"/>
</dbReference>
<organism evidence="6 7">
    <name type="scientific">Paenibacillus naphthalenovorans</name>
    <dbReference type="NCBI Taxonomy" id="162209"/>
    <lineage>
        <taxon>Bacteria</taxon>
        <taxon>Bacillati</taxon>
        <taxon>Bacillota</taxon>
        <taxon>Bacilli</taxon>
        <taxon>Bacillales</taxon>
        <taxon>Paenibacillaceae</taxon>
        <taxon>Paenibacillus</taxon>
    </lineage>
</organism>
<dbReference type="GO" id="GO:0005829">
    <property type="term" value="C:cytosol"/>
    <property type="evidence" value="ECO:0007669"/>
    <property type="project" value="TreeGrafter"/>
</dbReference>
<reference evidence="6 7" key="2">
    <citation type="journal article" date="2016" name="Genome Announc.">
        <title>Complete Genome Sequences of Two Interactive Moderate Thermophiles, Paenibacillus napthalenovorans 32O-Y and Paenibacillus sp. 32O-W.</title>
        <authorList>
            <person name="Butler R.R.III."/>
            <person name="Wang J."/>
            <person name="Stark B.C."/>
            <person name="Pombert J.F."/>
        </authorList>
    </citation>
    <scope>NUCLEOTIDE SEQUENCE [LARGE SCALE GENOMIC DNA]</scope>
    <source>
        <strain evidence="6 7">32O-Y</strain>
    </source>
</reference>
<dbReference type="InterPro" id="IPR006139">
    <property type="entry name" value="D-isomer_2_OHA_DH_cat_dom"/>
</dbReference>
<dbReference type="STRING" id="162209.IJ22_14450"/>
<reference evidence="7" key="1">
    <citation type="submission" date="2015-12" db="EMBL/GenBank/DDBJ databases">
        <title>Complete genome sequences of two moderately thermophilic Paenibacillus species.</title>
        <authorList>
            <person name="Butler R.III."/>
            <person name="Wang J."/>
            <person name="Stark B.C."/>
            <person name="Pombert J.-F."/>
        </authorList>
    </citation>
    <scope>NUCLEOTIDE SEQUENCE [LARGE SCALE GENOMIC DNA]</scope>
    <source>
        <strain evidence="7">32O-Y</strain>
    </source>
</reference>
<feature type="domain" description="D-isomer specific 2-hydroxyacid dehydrogenase NAD-binding" evidence="5">
    <location>
        <begin position="113"/>
        <end position="290"/>
    </location>
</feature>
<keyword evidence="7" id="KW-1185">Reference proteome</keyword>
<dbReference type="KEGG" id="pnp:IJ22_14450"/>
<evidence type="ECO:0000259" key="4">
    <source>
        <dbReference type="Pfam" id="PF00389"/>
    </source>
</evidence>
<dbReference type="PROSITE" id="PS00065">
    <property type="entry name" value="D_2_HYDROXYACID_DH_1"/>
    <property type="match status" value="1"/>
</dbReference>
<dbReference type="PANTHER" id="PTHR10996">
    <property type="entry name" value="2-HYDROXYACID DEHYDROGENASE-RELATED"/>
    <property type="match status" value="1"/>
</dbReference>
<dbReference type="PATRIC" id="fig|162209.4.peg.1530"/>
<dbReference type="Pfam" id="PF00389">
    <property type="entry name" value="2-Hacid_dh"/>
    <property type="match status" value="1"/>
</dbReference>
<gene>
    <name evidence="6" type="ORF">IJ22_14450</name>
</gene>
<evidence type="ECO:0000313" key="7">
    <source>
        <dbReference type="Proteomes" id="UP000061660"/>
    </source>
</evidence>